<gene>
    <name evidence="1" type="ORF">JOD01_003939</name>
</gene>
<reference evidence="1" key="1">
    <citation type="submission" date="2021-01" db="EMBL/GenBank/DDBJ databases">
        <title>Genomic Encyclopedia of Type Strains, Phase IV (KMG-IV): sequencing the most valuable type-strain genomes for metagenomic binning, comparative biology and taxonomic classification.</title>
        <authorList>
            <person name="Goeker M."/>
        </authorList>
    </citation>
    <scope>NUCLEOTIDE SEQUENCE</scope>
    <source>
        <strain evidence="1">DSM 25523</strain>
    </source>
</reference>
<accession>A0A939BTX0</accession>
<protein>
    <submittedName>
        <fullName evidence="1">Uncharacterized protein</fullName>
    </submittedName>
</protein>
<dbReference type="RefSeq" id="WP_204520088.1">
    <property type="nucleotide sequence ID" value="NZ_JAFBEB010000022.1"/>
</dbReference>
<proteinExistence type="predicted"/>
<evidence type="ECO:0000313" key="2">
    <source>
        <dbReference type="Proteomes" id="UP000717624"/>
    </source>
</evidence>
<name>A0A939BTX0_9BACL</name>
<evidence type="ECO:0000313" key="1">
    <source>
        <dbReference type="EMBL" id="MBM7592277.1"/>
    </source>
</evidence>
<comment type="caution">
    <text evidence="1">The sequence shown here is derived from an EMBL/GenBank/DDBJ whole genome shotgun (WGS) entry which is preliminary data.</text>
</comment>
<dbReference type="AlphaFoldDB" id="A0A939BTX0"/>
<sequence length="153" mass="17551">MENKGLYVKYEVRKKENGELVDGCFVLRPDKDGAALAALRKYAEATSNKQLSEDINNWLDSIIYEKTKDLKAFAIGPDRYEVVVGYDKESAVAWYKQNSGISEDEWAEYEVNDYPMDKPFKVEAGNGIGFEMTTVRQFVAHVKEFPCIAWWSE</sequence>
<organism evidence="1 2">
    <name type="scientific">Brevibacillus fulvus</name>
    <dbReference type="NCBI Taxonomy" id="1125967"/>
    <lineage>
        <taxon>Bacteria</taxon>
        <taxon>Bacillati</taxon>
        <taxon>Bacillota</taxon>
        <taxon>Bacilli</taxon>
        <taxon>Bacillales</taxon>
        <taxon>Paenibacillaceae</taxon>
        <taxon>Brevibacillus</taxon>
    </lineage>
</organism>
<keyword evidence="2" id="KW-1185">Reference proteome</keyword>
<dbReference type="Proteomes" id="UP000717624">
    <property type="component" value="Unassembled WGS sequence"/>
</dbReference>
<dbReference type="EMBL" id="JAFBEB010000022">
    <property type="protein sequence ID" value="MBM7592277.1"/>
    <property type="molecule type" value="Genomic_DNA"/>
</dbReference>